<gene>
    <name evidence="9" type="ORF">NTJ_01783</name>
</gene>
<evidence type="ECO:0000313" key="9">
    <source>
        <dbReference type="EMBL" id="BES88976.1"/>
    </source>
</evidence>
<dbReference type="InterPro" id="IPR001128">
    <property type="entry name" value="Cyt_P450"/>
</dbReference>
<dbReference type="PROSITE" id="PS00086">
    <property type="entry name" value="CYTOCHROME_P450"/>
    <property type="match status" value="1"/>
</dbReference>
<dbReference type="PRINTS" id="PR00463">
    <property type="entry name" value="EP450I"/>
</dbReference>
<dbReference type="SUPFAM" id="SSF48264">
    <property type="entry name" value="Cytochrome P450"/>
    <property type="match status" value="1"/>
</dbReference>
<dbReference type="InterPro" id="IPR050196">
    <property type="entry name" value="Cytochrome_P450_Monoox"/>
</dbReference>
<reference evidence="9 10" key="1">
    <citation type="submission" date="2023-09" db="EMBL/GenBank/DDBJ databases">
        <title>Nesidiocoris tenuis whole genome shotgun sequence.</title>
        <authorList>
            <person name="Shibata T."/>
            <person name="Shimoda M."/>
            <person name="Kobayashi T."/>
            <person name="Uehara T."/>
        </authorList>
    </citation>
    <scope>NUCLEOTIDE SEQUENCE [LARGE SCALE GENOMIC DNA]</scope>
    <source>
        <strain evidence="9 10">Japan</strain>
    </source>
</reference>
<dbReference type="EMBL" id="AP028909">
    <property type="protein sequence ID" value="BES88976.1"/>
    <property type="molecule type" value="Genomic_DNA"/>
</dbReference>
<evidence type="ECO:0000256" key="6">
    <source>
        <dbReference type="ARBA" id="ARBA00023004"/>
    </source>
</evidence>
<evidence type="ECO:0000256" key="2">
    <source>
        <dbReference type="ARBA" id="ARBA00010617"/>
    </source>
</evidence>
<proteinExistence type="inferred from homology"/>
<keyword evidence="3 8" id="KW-0349">Heme</keyword>
<evidence type="ECO:0000256" key="4">
    <source>
        <dbReference type="ARBA" id="ARBA00022723"/>
    </source>
</evidence>
<comment type="cofactor">
    <cofactor evidence="1">
        <name>heme</name>
        <dbReference type="ChEBI" id="CHEBI:30413"/>
    </cofactor>
</comment>
<organism evidence="9 10">
    <name type="scientific">Nesidiocoris tenuis</name>
    <dbReference type="NCBI Taxonomy" id="355587"/>
    <lineage>
        <taxon>Eukaryota</taxon>
        <taxon>Metazoa</taxon>
        <taxon>Ecdysozoa</taxon>
        <taxon>Arthropoda</taxon>
        <taxon>Hexapoda</taxon>
        <taxon>Insecta</taxon>
        <taxon>Pterygota</taxon>
        <taxon>Neoptera</taxon>
        <taxon>Paraneoptera</taxon>
        <taxon>Hemiptera</taxon>
        <taxon>Heteroptera</taxon>
        <taxon>Panheteroptera</taxon>
        <taxon>Cimicomorpha</taxon>
        <taxon>Miridae</taxon>
        <taxon>Dicyphina</taxon>
        <taxon>Nesidiocoris</taxon>
    </lineage>
</organism>
<dbReference type="InterPro" id="IPR036396">
    <property type="entry name" value="Cyt_P450_sf"/>
</dbReference>
<accession>A0ABN7A9I3</accession>
<dbReference type="Pfam" id="PF00067">
    <property type="entry name" value="p450"/>
    <property type="match status" value="1"/>
</dbReference>
<keyword evidence="6 8" id="KW-0408">Iron</keyword>
<dbReference type="InterPro" id="IPR002401">
    <property type="entry name" value="Cyt_P450_E_grp-I"/>
</dbReference>
<keyword evidence="10" id="KW-1185">Reference proteome</keyword>
<dbReference type="PANTHER" id="PTHR24291:SF146">
    <property type="entry name" value="CYTOCHROME P450"/>
    <property type="match status" value="1"/>
</dbReference>
<evidence type="ECO:0000256" key="3">
    <source>
        <dbReference type="ARBA" id="ARBA00022617"/>
    </source>
</evidence>
<dbReference type="Gene3D" id="1.10.630.10">
    <property type="entry name" value="Cytochrome P450"/>
    <property type="match status" value="1"/>
</dbReference>
<keyword evidence="5 8" id="KW-0560">Oxidoreductase</keyword>
<keyword evidence="4 8" id="KW-0479">Metal-binding</keyword>
<sequence>MSRRLVRALSSKTDGPPFNIHNHIKLCALDVICDERQFYSDVILETGLKWGFTQNDMAVLSKDIYLAGTDATSTTMASCLAFLAMFPEHQKKVYDELFEIFGDSDRDPTLDDLKKMVYLEMCLKEALRHCAPAAITRRLSSDIQIENYHFPKGAMLYFAFYFTHKNPMWWKRPEDFYPDHFSKEAVAKRPKGVFMPFSAGPRGCPGQTFAWLSMKTITSRLIRSYEFHTNMEFEKSRYHVLLVPQIKEGYFVSITNRSNKAHK</sequence>
<keyword evidence="7 8" id="KW-0503">Monooxygenase</keyword>
<dbReference type="InterPro" id="IPR017972">
    <property type="entry name" value="Cyt_P450_CS"/>
</dbReference>
<dbReference type="PRINTS" id="PR00385">
    <property type="entry name" value="P450"/>
</dbReference>
<evidence type="ECO:0000256" key="5">
    <source>
        <dbReference type="ARBA" id="ARBA00023002"/>
    </source>
</evidence>
<evidence type="ECO:0000256" key="8">
    <source>
        <dbReference type="RuleBase" id="RU000461"/>
    </source>
</evidence>
<name>A0ABN7A9I3_9HEMI</name>
<dbReference type="PANTHER" id="PTHR24291">
    <property type="entry name" value="CYTOCHROME P450 FAMILY 4"/>
    <property type="match status" value="1"/>
</dbReference>
<protein>
    <submittedName>
        <fullName evidence="9">Cytochrome P450</fullName>
    </submittedName>
</protein>
<evidence type="ECO:0000256" key="7">
    <source>
        <dbReference type="ARBA" id="ARBA00023033"/>
    </source>
</evidence>
<comment type="similarity">
    <text evidence="2 8">Belongs to the cytochrome P450 family.</text>
</comment>
<dbReference type="Proteomes" id="UP001307889">
    <property type="component" value="Chromosome 1"/>
</dbReference>
<evidence type="ECO:0000313" key="10">
    <source>
        <dbReference type="Proteomes" id="UP001307889"/>
    </source>
</evidence>
<evidence type="ECO:0000256" key="1">
    <source>
        <dbReference type="ARBA" id="ARBA00001971"/>
    </source>
</evidence>